<organism evidence="8 9">
    <name type="scientific">Candidatus Yanofskybacteria bacterium CG10_big_fil_rev_8_21_14_0_10_46_23</name>
    <dbReference type="NCBI Taxonomy" id="1975098"/>
    <lineage>
        <taxon>Bacteria</taxon>
        <taxon>Candidatus Yanofskyibacteriota</taxon>
    </lineage>
</organism>
<comment type="caution">
    <text evidence="8">The sequence shown here is derived from an EMBL/GenBank/DDBJ whole genome shotgun (WGS) entry which is preliminary data.</text>
</comment>
<reference evidence="8 9" key="1">
    <citation type="submission" date="2017-09" db="EMBL/GenBank/DDBJ databases">
        <title>Depth-based differentiation of microbial function through sediment-hosted aquifers and enrichment of novel symbionts in the deep terrestrial subsurface.</title>
        <authorList>
            <person name="Probst A.J."/>
            <person name="Ladd B."/>
            <person name="Jarett J.K."/>
            <person name="Geller-Mcgrath D.E."/>
            <person name="Sieber C.M."/>
            <person name="Emerson J.B."/>
            <person name="Anantharaman K."/>
            <person name="Thomas B.C."/>
            <person name="Malmstrom R."/>
            <person name="Stieglmeier M."/>
            <person name="Klingl A."/>
            <person name="Woyke T."/>
            <person name="Ryan C.M."/>
            <person name="Banfield J.F."/>
        </authorList>
    </citation>
    <scope>NUCLEOTIDE SEQUENCE [LARGE SCALE GENOMIC DNA]</scope>
    <source>
        <strain evidence="8">CG10_big_fil_rev_8_21_14_0_10_46_23</strain>
    </source>
</reference>
<dbReference type="AlphaFoldDB" id="A0A2H0R6C2"/>
<dbReference type="Pfam" id="PF02096">
    <property type="entry name" value="60KD_IMP"/>
    <property type="match status" value="1"/>
</dbReference>
<sequence length="81" mass="8926">MAILTGALQFIQSKISLSQQGSGEGANQAIAAMGKQMTYFFPFLIVVIGWNLPAGLLLYWLTTTVFSIGEQFYIKVKVKHV</sequence>
<evidence type="ECO:0000256" key="3">
    <source>
        <dbReference type="ARBA" id="ARBA00022989"/>
    </source>
</evidence>
<keyword evidence="3 6" id="KW-1133">Transmembrane helix</keyword>
<comment type="similarity">
    <text evidence="5">Belongs to the OXA1/ALB3/YidC family.</text>
</comment>
<accession>A0A2H0R6C2</accession>
<dbReference type="GO" id="GO:0051205">
    <property type="term" value="P:protein insertion into membrane"/>
    <property type="evidence" value="ECO:0007669"/>
    <property type="project" value="TreeGrafter"/>
</dbReference>
<protein>
    <recommendedName>
        <fullName evidence="7">Membrane insertase YidC/Oxa/ALB C-terminal domain-containing protein</fullName>
    </recommendedName>
</protein>
<keyword evidence="2 5" id="KW-0812">Transmembrane</keyword>
<dbReference type="GO" id="GO:0005886">
    <property type="term" value="C:plasma membrane"/>
    <property type="evidence" value="ECO:0007669"/>
    <property type="project" value="TreeGrafter"/>
</dbReference>
<dbReference type="PANTHER" id="PTHR12428">
    <property type="entry name" value="OXA1"/>
    <property type="match status" value="1"/>
</dbReference>
<dbReference type="InterPro" id="IPR001708">
    <property type="entry name" value="YidC/ALB3/OXA1/COX18"/>
</dbReference>
<proteinExistence type="inferred from homology"/>
<evidence type="ECO:0000256" key="6">
    <source>
        <dbReference type="SAM" id="Phobius"/>
    </source>
</evidence>
<evidence type="ECO:0000313" key="8">
    <source>
        <dbReference type="EMBL" id="PIR41365.1"/>
    </source>
</evidence>
<dbReference type="InterPro" id="IPR028055">
    <property type="entry name" value="YidC/Oxa/ALB_C"/>
</dbReference>
<dbReference type="PANTHER" id="PTHR12428:SF65">
    <property type="entry name" value="CYTOCHROME C OXIDASE ASSEMBLY PROTEIN COX18, MITOCHONDRIAL"/>
    <property type="match status" value="1"/>
</dbReference>
<dbReference type="Proteomes" id="UP000230232">
    <property type="component" value="Unassembled WGS sequence"/>
</dbReference>
<dbReference type="GO" id="GO:0032977">
    <property type="term" value="F:membrane insertase activity"/>
    <property type="evidence" value="ECO:0007669"/>
    <property type="project" value="InterPro"/>
</dbReference>
<feature type="transmembrane region" description="Helical" evidence="6">
    <location>
        <begin position="39"/>
        <end position="61"/>
    </location>
</feature>
<keyword evidence="4 6" id="KW-0472">Membrane</keyword>
<evidence type="ECO:0000256" key="1">
    <source>
        <dbReference type="ARBA" id="ARBA00004141"/>
    </source>
</evidence>
<evidence type="ECO:0000256" key="2">
    <source>
        <dbReference type="ARBA" id="ARBA00022692"/>
    </source>
</evidence>
<evidence type="ECO:0000256" key="4">
    <source>
        <dbReference type="ARBA" id="ARBA00023136"/>
    </source>
</evidence>
<name>A0A2H0R6C2_9BACT</name>
<gene>
    <name evidence="8" type="ORF">COV31_01555</name>
</gene>
<evidence type="ECO:0000313" key="9">
    <source>
        <dbReference type="Proteomes" id="UP000230232"/>
    </source>
</evidence>
<evidence type="ECO:0000256" key="5">
    <source>
        <dbReference type="RuleBase" id="RU003945"/>
    </source>
</evidence>
<dbReference type="EMBL" id="PCXO01000006">
    <property type="protein sequence ID" value="PIR41365.1"/>
    <property type="molecule type" value="Genomic_DNA"/>
</dbReference>
<evidence type="ECO:0000259" key="7">
    <source>
        <dbReference type="Pfam" id="PF02096"/>
    </source>
</evidence>
<feature type="domain" description="Membrane insertase YidC/Oxa/ALB C-terminal" evidence="7">
    <location>
        <begin position="1"/>
        <end position="75"/>
    </location>
</feature>
<comment type="subcellular location">
    <subcellularLocation>
        <location evidence="1 5">Membrane</location>
        <topology evidence="1 5">Multi-pass membrane protein</topology>
    </subcellularLocation>
</comment>